<reference evidence="2 3" key="1">
    <citation type="journal article" date="2006" name="Science">
        <title>The genome of black cottonwood, Populus trichocarpa (Torr. &amp; Gray).</title>
        <authorList>
            <person name="Tuskan G.A."/>
            <person name="Difazio S."/>
            <person name="Jansson S."/>
            <person name="Bohlmann J."/>
            <person name="Grigoriev I."/>
            <person name="Hellsten U."/>
            <person name="Putnam N."/>
            <person name="Ralph S."/>
            <person name="Rombauts S."/>
            <person name="Salamov A."/>
            <person name="Schein J."/>
            <person name="Sterck L."/>
            <person name="Aerts A."/>
            <person name="Bhalerao R.R."/>
            <person name="Bhalerao R.P."/>
            <person name="Blaudez D."/>
            <person name="Boerjan W."/>
            <person name="Brun A."/>
            <person name="Brunner A."/>
            <person name="Busov V."/>
            <person name="Campbell M."/>
            <person name="Carlson J."/>
            <person name="Chalot M."/>
            <person name="Chapman J."/>
            <person name="Chen G.L."/>
            <person name="Cooper D."/>
            <person name="Coutinho P.M."/>
            <person name="Couturier J."/>
            <person name="Covert S."/>
            <person name="Cronk Q."/>
            <person name="Cunningham R."/>
            <person name="Davis J."/>
            <person name="Degroeve S."/>
            <person name="Dejardin A."/>
            <person name="Depamphilis C."/>
            <person name="Detter J."/>
            <person name="Dirks B."/>
            <person name="Dubchak I."/>
            <person name="Duplessis S."/>
            <person name="Ehlting J."/>
            <person name="Ellis B."/>
            <person name="Gendler K."/>
            <person name="Goodstein D."/>
            <person name="Gribskov M."/>
            <person name="Grimwood J."/>
            <person name="Groover A."/>
            <person name="Gunter L."/>
            <person name="Hamberger B."/>
            <person name="Heinze B."/>
            <person name="Helariutta Y."/>
            <person name="Henrissat B."/>
            <person name="Holligan D."/>
            <person name="Holt R."/>
            <person name="Huang W."/>
            <person name="Islam-Faridi N."/>
            <person name="Jones S."/>
            <person name="Jones-Rhoades M."/>
            <person name="Jorgensen R."/>
            <person name="Joshi C."/>
            <person name="Kangasjarvi J."/>
            <person name="Karlsson J."/>
            <person name="Kelleher C."/>
            <person name="Kirkpatrick R."/>
            <person name="Kirst M."/>
            <person name="Kohler A."/>
            <person name="Kalluri U."/>
            <person name="Larimer F."/>
            <person name="Leebens-Mack J."/>
            <person name="Leple J.C."/>
            <person name="Locascio P."/>
            <person name="Lou Y."/>
            <person name="Lucas S."/>
            <person name="Martin F."/>
            <person name="Montanini B."/>
            <person name="Napoli C."/>
            <person name="Nelson D.R."/>
            <person name="Nelson C."/>
            <person name="Nieminen K."/>
            <person name="Nilsson O."/>
            <person name="Pereda V."/>
            <person name="Peter G."/>
            <person name="Philippe R."/>
            <person name="Pilate G."/>
            <person name="Poliakov A."/>
            <person name="Razumovskaya J."/>
            <person name="Richardson P."/>
            <person name="Rinaldi C."/>
            <person name="Ritland K."/>
            <person name="Rouze P."/>
            <person name="Ryaboy D."/>
            <person name="Schmutz J."/>
            <person name="Schrader J."/>
            <person name="Segerman B."/>
            <person name="Shin H."/>
            <person name="Siddiqui A."/>
            <person name="Sterky F."/>
            <person name="Terry A."/>
            <person name="Tsai C.J."/>
            <person name="Uberbacher E."/>
            <person name="Unneberg P."/>
            <person name="Vahala J."/>
            <person name="Wall K."/>
            <person name="Wessler S."/>
            <person name="Yang G."/>
            <person name="Yin T."/>
            <person name="Douglas C."/>
            <person name="Marra M."/>
            <person name="Sandberg G."/>
            <person name="Van de Peer Y."/>
            <person name="Rokhsar D."/>
        </authorList>
    </citation>
    <scope>NUCLEOTIDE SEQUENCE [LARGE SCALE GENOMIC DNA]</scope>
    <source>
        <strain evidence="3">cv. Nisqually</strain>
    </source>
</reference>
<gene>
    <name evidence="2" type="ORF">POPTR_005G133000</name>
</gene>
<name>A0A2K2AG73_POPTR</name>
<accession>A0A2K2AG73</accession>
<dbReference type="Proteomes" id="UP000006729">
    <property type="component" value="Chromosome 5"/>
</dbReference>
<feature type="region of interest" description="Disordered" evidence="1">
    <location>
        <begin position="43"/>
        <end position="311"/>
    </location>
</feature>
<dbReference type="EMBL" id="CM009294">
    <property type="protein sequence ID" value="PNT36532.1"/>
    <property type="molecule type" value="Genomic_DNA"/>
</dbReference>
<feature type="compositionally biased region" description="Basic and acidic residues" evidence="1">
    <location>
        <begin position="134"/>
        <end position="145"/>
    </location>
</feature>
<evidence type="ECO:0000313" key="2">
    <source>
        <dbReference type="EMBL" id="PNT36532.1"/>
    </source>
</evidence>
<keyword evidence="3" id="KW-1185">Reference proteome</keyword>
<feature type="compositionally biased region" description="Basic residues" evidence="1">
    <location>
        <begin position="206"/>
        <end position="219"/>
    </location>
</feature>
<dbReference type="InParanoid" id="A0A2K2AG73"/>
<protein>
    <submittedName>
        <fullName evidence="2">Uncharacterized protein</fullName>
    </submittedName>
</protein>
<organism evidence="2 3">
    <name type="scientific">Populus trichocarpa</name>
    <name type="common">Western balsam poplar</name>
    <name type="synonym">Populus balsamifera subsp. trichocarpa</name>
    <dbReference type="NCBI Taxonomy" id="3694"/>
    <lineage>
        <taxon>Eukaryota</taxon>
        <taxon>Viridiplantae</taxon>
        <taxon>Streptophyta</taxon>
        <taxon>Embryophyta</taxon>
        <taxon>Tracheophyta</taxon>
        <taxon>Spermatophyta</taxon>
        <taxon>Magnoliopsida</taxon>
        <taxon>eudicotyledons</taxon>
        <taxon>Gunneridae</taxon>
        <taxon>Pentapetalae</taxon>
        <taxon>rosids</taxon>
        <taxon>fabids</taxon>
        <taxon>Malpighiales</taxon>
        <taxon>Salicaceae</taxon>
        <taxon>Saliceae</taxon>
        <taxon>Populus</taxon>
    </lineage>
</organism>
<evidence type="ECO:0000313" key="3">
    <source>
        <dbReference type="Proteomes" id="UP000006729"/>
    </source>
</evidence>
<feature type="compositionally biased region" description="Basic and acidic residues" evidence="1">
    <location>
        <begin position="278"/>
        <end position="287"/>
    </location>
</feature>
<feature type="compositionally biased region" description="Polar residues" evidence="1">
    <location>
        <begin position="267"/>
        <end position="276"/>
    </location>
</feature>
<proteinExistence type="predicted"/>
<dbReference type="AlphaFoldDB" id="A0A2K2AG73"/>
<sequence>MRRGDETGEEVVLIGHERLEMGGRRGGGPRAGIAFCIRKHERSRAGQFGGSPLDWTRAPLLGSPRAPGEARGGEGQLHIRVPPKWVRSTGTPPRRKAPRGPWAESDGGSRPTVRCTSTEPADTDSPITAHATLRTRDNNPDERTTATRASRRANHGHESKISKGQATRRTRRISKGQATGRGGKRRGQSCGGLSAPARKTEARPRQQGRHATSRTRRISKGQGTGRGGKRRGQSCGGLSAPARKTEARGSGHRRRDVAASRRPRSSCQHLGTSTANECHAHAADKQPQRARRLGAGPEDGGRNRVVAGRKTGHRCRQYFGP</sequence>
<evidence type="ECO:0000256" key="1">
    <source>
        <dbReference type="SAM" id="MobiDB-lite"/>
    </source>
</evidence>